<gene>
    <name evidence="4" type="primary">GSTU24_1</name>
    <name evidence="3" type="synonym">GSTU24_0</name>
    <name evidence="6 7 8" type="synonym">LOC105268842</name>
    <name evidence="4" type="ORF">g.22142</name>
    <name evidence="3" type="ORF">g.22144</name>
</gene>
<keyword evidence="2" id="KW-0812">Transmembrane</keyword>
<evidence type="ECO:0000313" key="4">
    <source>
        <dbReference type="EMBL" id="JAG80483.1"/>
    </source>
</evidence>
<reference evidence="6 7" key="2">
    <citation type="submission" date="2025-04" db="UniProtKB">
        <authorList>
            <consortium name="RefSeq"/>
        </authorList>
    </citation>
    <scope>IDENTIFICATION</scope>
    <source>
        <strain evidence="6 7">USDA-PBARC FA_bdor</strain>
        <tissue evidence="6 7">Whole organism</tissue>
    </source>
</reference>
<dbReference type="EMBL" id="GBYB01010716">
    <property type="protein sequence ID" value="JAG80483.1"/>
    <property type="molecule type" value="Transcribed_RNA"/>
</dbReference>
<keyword evidence="5" id="KW-1185">Reference proteome</keyword>
<organism evidence="4">
    <name type="scientific">Fopius arisanus</name>
    <dbReference type="NCBI Taxonomy" id="64838"/>
    <lineage>
        <taxon>Eukaryota</taxon>
        <taxon>Metazoa</taxon>
        <taxon>Ecdysozoa</taxon>
        <taxon>Arthropoda</taxon>
        <taxon>Hexapoda</taxon>
        <taxon>Insecta</taxon>
        <taxon>Pterygota</taxon>
        <taxon>Neoptera</taxon>
        <taxon>Endopterygota</taxon>
        <taxon>Hymenoptera</taxon>
        <taxon>Apocrita</taxon>
        <taxon>Ichneumonoidea</taxon>
        <taxon>Braconidae</taxon>
        <taxon>Opiinae</taxon>
        <taxon>Fopius</taxon>
    </lineage>
</organism>
<evidence type="ECO:0000256" key="2">
    <source>
        <dbReference type="SAM" id="Phobius"/>
    </source>
</evidence>
<feature type="transmembrane region" description="Helical" evidence="2">
    <location>
        <begin position="173"/>
        <end position="193"/>
    </location>
</feature>
<evidence type="ECO:0000313" key="5">
    <source>
        <dbReference type="Proteomes" id="UP000694866"/>
    </source>
</evidence>
<evidence type="ECO:0000313" key="8">
    <source>
        <dbReference type="RefSeq" id="XP_011306995.1"/>
    </source>
</evidence>
<proteinExistence type="predicted"/>
<accession>A0A0C9RT89</accession>
<sequence length="270" mass="31505">MSLRRNSSMDSSIASDDLSDSMSKLMCMVKQSKKVFVGTYTEKRYVQSVPTYRDIVSIDKEETEVIKCLIEIQKVVRKEFGQQKFLGITCNMENNSIVNYNLWVELDQVPLGKHWFQIRSLKMNQNSIQLQLKYLRPYKDKEQALFFNDSKDLAAFDIKQIFTYQNLCDVTKFNAVLVMSIITVIGNILWYVSEYTLRLSRELSHLIRALTPIIFGFYEVLTKCFGGLLWLFYMLFSGNSGPRNPPPMAIMSRSPPPTQYHRRYSNQAFR</sequence>
<feature type="compositionally biased region" description="Pro residues" evidence="1">
    <location>
        <begin position="246"/>
        <end position="258"/>
    </location>
</feature>
<feature type="transmembrane region" description="Helical" evidence="2">
    <location>
        <begin position="213"/>
        <end position="236"/>
    </location>
</feature>
<name>A0A0C9RT89_9HYME</name>
<dbReference type="OrthoDB" id="6362496at2759"/>
<dbReference type="AlphaFoldDB" id="A0A0C9RT89"/>
<accession>A0A9R1TCT0</accession>
<evidence type="ECO:0000313" key="7">
    <source>
        <dbReference type="RefSeq" id="XP_011306993.1"/>
    </source>
</evidence>
<dbReference type="Proteomes" id="UP000694866">
    <property type="component" value="Unplaced"/>
</dbReference>
<evidence type="ECO:0000256" key="1">
    <source>
        <dbReference type="SAM" id="MobiDB-lite"/>
    </source>
</evidence>
<accession>A0A9R1TDB7</accession>
<dbReference type="EMBL" id="GBYB01001777">
    <property type="protein sequence ID" value="JAG71544.1"/>
    <property type="molecule type" value="Transcribed_RNA"/>
</dbReference>
<evidence type="ECO:0000313" key="6">
    <source>
        <dbReference type="RefSeq" id="XP_011306992.1"/>
    </source>
</evidence>
<evidence type="ECO:0000313" key="3">
    <source>
        <dbReference type="EMBL" id="JAG71544.1"/>
    </source>
</evidence>
<dbReference type="RefSeq" id="XP_011306993.1">
    <property type="nucleotide sequence ID" value="XM_011308691.1"/>
</dbReference>
<dbReference type="KEGG" id="fas:105268842"/>
<protein>
    <submittedName>
        <fullName evidence="3">GSTU24_0 protein</fullName>
    </submittedName>
    <submittedName>
        <fullName evidence="4">GSTU24_1 protein</fullName>
    </submittedName>
</protein>
<reference evidence="4" key="1">
    <citation type="submission" date="2015-01" db="EMBL/GenBank/DDBJ databases">
        <title>Transcriptome Assembly of Fopius arisanus.</title>
        <authorList>
            <person name="Geib S."/>
        </authorList>
    </citation>
    <scope>NUCLEOTIDE SEQUENCE</scope>
</reference>
<keyword evidence="2" id="KW-0472">Membrane</keyword>
<dbReference type="RefSeq" id="XP_011306995.1">
    <property type="nucleotide sequence ID" value="XM_011308693.1"/>
</dbReference>
<dbReference type="GeneID" id="105268842"/>
<dbReference type="RefSeq" id="XP_011306992.1">
    <property type="nucleotide sequence ID" value="XM_011308690.1"/>
</dbReference>
<feature type="region of interest" description="Disordered" evidence="1">
    <location>
        <begin position="246"/>
        <end position="270"/>
    </location>
</feature>
<keyword evidence="2" id="KW-1133">Transmembrane helix</keyword>
<accession>A0A9R1TCC6</accession>